<dbReference type="EMBL" id="CP060715">
    <property type="protein sequence ID" value="QNN60837.1"/>
    <property type="molecule type" value="Genomic_DNA"/>
</dbReference>
<reference evidence="3 4" key="1">
    <citation type="submission" date="2020-08" db="EMBL/GenBank/DDBJ databases">
        <title>Genome sequence of Erysipelothrix inopinata DSM 15511T.</title>
        <authorList>
            <person name="Hyun D.-W."/>
            <person name="Bae J.-W."/>
        </authorList>
    </citation>
    <scope>NUCLEOTIDE SEQUENCE [LARGE SCALE GENOMIC DNA]</scope>
    <source>
        <strain evidence="3 4">DSM 15511</strain>
    </source>
</reference>
<dbReference type="KEGG" id="eio:H9L01_00185"/>
<dbReference type="PANTHER" id="PTHR38682:SF1">
    <property type="entry name" value="V-TYPE ATP SYNTHASE SUBUNIT C"/>
    <property type="match status" value="1"/>
</dbReference>
<dbReference type="SUPFAM" id="SSF103486">
    <property type="entry name" value="V-type ATP synthase subunit C"/>
    <property type="match status" value="1"/>
</dbReference>
<evidence type="ECO:0000313" key="3">
    <source>
        <dbReference type="EMBL" id="QNN60837.1"/>
    </source>
</evidence>
<evidence type="ECO:0000256" key="2">
    <source>
        <dbReference type="ARBA" id="ARBA00023065"/>
    </source>
</evidence>
<gene>
    <name evidence="3" type="ORF">H9L01_00185</name>
</gene>
<dbReference type="RefSeq" id="WP_187533958.1">
    <property type="nucleotide sequence ID" value="NZ_CBCSHU010000008.1"/>
</dbReference>
<dbReference type="InterPro" id="IPR044911">
    <property type="entry name" value="V-type_ATPase_csu/dsu_dom_3"/>
</dbReference>
<dbReference type="GO" id="GO:0046961">
    <property type="term" value="F:proton-transporting ATPase activity, rotational mechanism"/>
    <property type="evidence" value="ECO:0007669"/>
    <property type="project" value="InterPro"/>
</dbReference>
<keyword evidence="2" id="KW-0406">Ion transport</keyword>
<dbReference type="Proteomes" id="UP000515928">
    <property type="component" value="Chromosome"/>
</dbReference>
<accession>A0A7G9RZ12</accession>
<dbReference type="Pfam" id="PF01992">
    <property type="entry name" value="vATP-synt_AC39"/>
    <property type="match status" value="1"/>
</dbReference>
<name>A0A7G9RZ12_9FIRM</name>
<dbReference type="PANTHER" id="PTHR38682">
    <property type="entry name" value="V-TYPE ATP SYNTHASE SUBUNIT C"/>
    <property type="match status" value="1"/>
</dbReference>
<keyword evidence="4" id="KW-1185">Reference proteome</keyword>
<evidence type="ECO:0000313" key="4">
    <source>
        <dbReference type="Proteomes" id="UP000515928"/>
    </source>
</evidence>
<dbReference type="AlphaFoldDB" id="A0A7G9RZ12"/>
<sequence length="336" mass="39616">MANDYAMSAKARSLYSQHLTMSQFESMMGMADVPSLASYLKQETRYSVVLDGINEKSIHRDLLEQCIRHKSQQEFLSLIRYMKDSKVHFYEFYTRFRETEQIMYCLHSIQAHVVHNVDLYIINLNKYLAFDVVDLAKATTYEDLLAVLENTDYYKVLAPLLEEPADLVACEQALKVHYNDSVHNLVKQEPNAKEVSAIFLIHDELTTLAQIYRMKRFFNASPREIRARVHSKPYYISEKTLNDWIDNKNGREMLDALRESPYGKYTDFEGNQHIEYYMDVIRHQIMVHMLRFSQNTNVVLYAYMYILKNEIDNIVQIIEGVRYQINADEIKKILII</sequence>
<dbReference type="Gene3D" id="1.10.132.50">
    <property type="entry name" value="ATP synthase (C/AC39) subunit, domain 3"/>
    <property type="match status" value="3"/>
</dbReference>
<organism evidence="3 4">
    <name type="scientific">Erysipelothrix inopinata</name>
    <dbReference type="NCBI Taxonomy" id="225084"/>
    <lineage>
        <taxon>Bacteria</taxon>
        <taxon>Bacillati</taxon>
        <taxon>Bacillota</taxon>
        <taxon>Erysipelotrichia</taxon>
        <taxon>Erysipelotrichales</taxon>
        <taxon>Erysipelotrichaceae</taxon>
        <taxon>Erysipelothrix</taxon>
    </lineage>
</organism>
<dbReference type="InterPro" id="IPR002843">
    <property type="entry name" value="ATPase_V0-cplx_csu/dsu"/>
</dbReference>
<dbReference type="InterPro" id="IPR050873">
    <property type="entry name" value="V-ATPase_V0D/AC39_subunit"/>
</dbReference>
<keyword evidence="1" id="KW-0813">Transport</keyword>
<dbReference type="InterPro" id="IPR036079">
    <property type="entry name" value="ATPase_csu/dsu_sf"/>
</dbReference>
<evidence type="ECO:0000256" key="1">
    <source>
        <dbReference type="ARBA" id="ARBA00022448"/>
    </source>
</evidence>
<proteinExistence type="predicted"/>
<protein>
    <submittedName>
        <fullName evidence="3">V-type ATPase subunit</fullName>
    </submittedName>
</protein>